<evidence type="ECO:0000313" key="2">
    <source>
        <dbReference type="EMBL" id="MEZ0475252.1"/>
    </source>
</evidence>
<dbReference type="Pfam" id="PF26363">
    <property type="entry name" value="Phospholipase-like"/>
    <property type="match status" value="1"/>
</dbReference>
<protein>
    <recommendedName>
        <fullName evidence="4">DUF2974 domain-containing protein</fullName>
    </recommendedName>
</protein>
<gene>
    <name evidence="2" type="ORF">AB6713_11580</name>
</gene>
<proteinExistence type="predicted"/>
<keyword evidence="3" id="KW-1185">Reference proteome</keyword>
<evidence type="ECO:0008006" key="4">
    <source>
        <dbReference type="Google" id="ProtNLM"/>
    </source>
</evidence>
<organism evidence="2 3">
    <name type="scientific">Luteimonas salinilitoris</name>
    <dbReference type="NCBI Taxonomy" id="3237697"/>
    <lineage>
        <taxon>Bacteria</taxon>
        <taxon>Pseudomonadati</taxon>
        <taxon>Pseudomonadota</taxon>
        <taxon>Gammaproteobacteria</taxon>
        <taxon>Lysobacterales</taxon>
        <taxon>Lysobacteraceae</taxon>
        <taxon>Luteimonas</taxon>
    </lineage>
</organism>
<reference evidence="2 3" key="1">
    <citation type="submission" date="2024-07" db="EMBL/GenBank/DDBJ databases">
        <title>Luteimonas salilacus sp. nov., isolated from the shore soil of Salt Lake in Tibet of China.</title>
        <authorList>
            <person name="Zhang X."/>
            <person name="Li A."/>
        </authorList>
    </citation>
    <scope>NUCLEOTIDE SEQUENCE [LARGE SCALE GENOMIC DNA]</scope>
    <source>
        <strain evidence="2 3">B3-2-R+30</strain>
    </source>
</reference>
<dbReference type="InterPro" id="IPR029058">
    <property type="entry name" value="AB_hydrolase_fold"/>
</dbReference>
<accession>A0ABV4HR98</accession>
<dbReference type="RefSeq" id="WP_370564689.1">
    <property type="nucleotide sequence ID" value="NZ_JBFWIB010000009.1"/>
</dbReference>
<feature type="compositionally biased region" description="Low complexity" evidence="1">
    <location>
        <begin position="47"/>
        <end position="64"/>
    </location>
</feature>
<sequence length="514" mass="53843">MGAISPAMDSGATDGWRPPEPAGNQNTMQPLPIPAGAPYRPEPSYHPQVAPPGAAGAPQCGPSSARPYGAGEFSSYVQGTQARALDVDFMRMAYATYEDGPQAVCGWTEVGQAELEAMGWNADVRLDVPGSQFRTEVFTDGEGNYVLAYRGTQGEGSMLTDPDWQTNYAQGSGLETDEFDRLAPQVAQEFKRTLGETGADGTATNLAITGHSQGGGQASVGSIITGIPAVTFDASGVHPDTLERLGIDIAAAREVAGDGQIRRYSMFEDVVTQLQENSPLAPAMPDALGAPIVVRPEGALDRGLVERALEYADAPAWIDPAVVDRIPVVRDLLRAAISHEQQVMIDTMLQQQPWQPGYENPTSFSRELIDAIPDVIQDDYARNVGDFANDVLDVAGDQFARGDHVDGVAHLVGDFGEGFFNSAGDTVDGLADTAAGAVDRGTSDAADGIRDFGWGRVGDIAAGAVEGGGDLLSSGVDRLGDGVESVADGIGQGAENVADLAGDVGQGVVDFFRR</sequence>
<feature type="region of interest" description="Disordered" evidence="1">
    <location>
        <begin position="1"/>
        <end position="64"/>
    </location>
</feature>
<evidence type="ECO:0000313" key="3">
    <source>
        <dbReference type="Proteomes" id="UP001566331"/>
    </source>
</evidence>
<dbReference type="SUPFAM" id="SSF53474">
    <property type="entry name" value="alpha/beta-Hydrolases"/>
    <property type="match status" value="1"/>
</dbReference>
<name>A0ABV4HR98_9GAMM</name>
<dbReference type="Proteomes" id="UP001566331">
    <property type="component" value="Unassembled WGS sequence"/>
</dbReference>
<dbReference type="EMBL" id="JBFWIC010000014">
    <property type="protein sequence ID" value="MEZ0475252.1"/>
    <property type="molecule type" value="Genomic_DNA"/>
</dbReference>
<evidence type="ECO:0000256" key="1">
    <source>
        <dbReference type="SAM" id="MobiDB-lite"/>
    </source>
</evidence>
<comment type="caution">
    <text evidence="2">The sequence shown here is derived from an EMBL/GenBank/DDBJ whole genome shotgun (WGS) entry which is preliminary data.</text>
</comment>
<dbReference type="Gene3D" id="3.40.50.1820">
    <property type="entry name" value="alpha/beta hydrolase"/>
    <property type="match status" value="1"/>
</dbReference>